<accession>A0A5N5HMK8</accession>
<reference evidence="3" key="2">
    <citation type="submission" date="2019-10" db="EMBL/GenBank/DDBJ databases">
        <title>A de novo genome assembly of a pear dwarfing rootstock.</title>
        <authorList>
            <person name="Wang F."/>
            <person name="Wang J."/>
            <person name="Li S."/>
            <person name="Zhang Y."/>
            <person name="Fang M."/>
            <person name="Ma L."/>
            <person name="Zhao Y."/>
            <person name="Jiang S."/>
        </authorList>
    </citation>
    <scope>NUCLEOTIDE SEQUENCE [LARGE SCALE GENOMIC DNA]</scope>
</reference>
<dbReference type="AlphaFoldDB" id="A0A5N5HMK8"/>
<keyword evidence="3" id="KW-1185">Reference proteome</keyword>
<dbReference type="OrthoDB" id="5061070at2759"/>
<evidence type="ECO:0000256" key="1">
    <source>
        <dbReference type="SAM" id="MobiDB-lite"/>
    </source>
</evidence>
<proteinExistence type="predicted"/>
<comment type="caution">
    <text evidence="2">The sequence shown here is derived from an EMBL/GenBank/DDBJ whole genome shotgun (WGS) entry which is preliminary data.</text>
</comment>
<reference evidence="2 3" key="1">
    <citation type="submission" date="2019-09" db="EMBL/GenBank/DDBJ databases">
        <authorList>
            <person name="Ou C."/>
        </authorList>
    </citation>
    <scope>NUCLEOTIDE SEQUENCE [LARGE SCALE GENOMIC DNA]</scope>
    <source>
        <strain evidence="2">S2</strain>
        <tissue evidence="2">Leaf</tissue>
    </source>
</reference>
<feature type="region of interest" description="Disordered" evidence="1">
    <location>
        <begin position="74"/>
        <end position="94"/>
    </location>
</feature>
<organism evidence="2 3">
    <name type="scientific">Pyrus ussuriensis x Pyrus communis</name>
    <dbReference type="NCBI Taxonomy" id="2448454"/>
    <lineage>
        <taxon>Eukaryota</taxon>
        <taxon>Viridiplantae</taxon>
        <taxon>Streptophyta</taxon>
        <taxon>Embryophyta</taxon>
        <taxon>Tracheophyta</taxon>
        <taxon>Spermatophyta</taxon>
        <taxon>Magnoliopsida</taxon>
        <taxon>eudicotyledons</taxon>
        <taxon>Gunneridae</taxon>
        <taxon>Pentapetalae</taxon>
        <taxon>rosids</taxon>
        <taxon>fabids</taxon>
        <taxon>Rosales</taxon>
        <taxon>Rosaceae</taxon>
        <taxon>Amygdaloideae</taxon>
        <taxon>Maleae</taxon>
        <taxon>Pyrus</taxon>
    </lineage>
</organism>
<evidence type="ECO:0000313" key="3">
    <source>
        <dbReference type="Proteomes" id="UP000327157"/>
    </source>
</evidence>
<dbReference type="Proteomes" id="UP000327157">
    <property type="component" value="Chromosome 2"/>
</dbReference>
<protein>
    <submittedName>
        <fullName evidence="2">Uncharacterized protein</fullName>
    </submittedName>
</protein>
<dbReference type="EMBL" id="SMOL01000157">
    <property type="protein sequence ID" value="KAB2627372.1"/>
    <property type="molecule type" value="Genomic_DNA"/>
</dbReference>
<sequence length="94" mass="10944">MEKHTDYTCNPEYASEWNRLMTKKNAFIERILHDEKRPPKLVIGGIVKLNVANLVNHEMEMEIFNELMGPNRGSGIERMREEFPSVASKRAKLN</sequence>
<reference evidence="2 3" key="3">
    <citation type="submission" date="2019-11" db="EMBL/GenBank/DDBJ databases">
        <title>A de novo genome assembly of a pear dwarfing rootstock.</title>
        <authorList>
            <person name="Wang F."/>
            <person name="Wang J."/>
            <person name="Li S."/>
            <person name="Zhang Y."/>
            <person name="Fang M."/>
            <person name="Ma L."/>
            <person name="Zhao Y."/>
            <person name="Jiang S."/>
        </authorList>
    </citation>
    <scope>NUCLEOTIDE SEQUENCE [LARGE SCALE GENOMIC DNA]</scope>
    <source>
        <strain evidence="2">S2</strain>
        <tissue evidence="2">Leaf</tissue>
    </source>
</reference>
<name>A0A5N5HMK8_9ROSA</name>
<gene>
    <name evidence="2" type="ORF">D8674_020990</name>
</gene>
<evidence type="ECO:0000313" key="2">
    <source>
        <dbReference type="EMBL" id="KAB2627372.1"/>
    </source>
</evidence>